<protein>
    <submittedName>
        <fullName evidence="1">DUF269 domain-containing protein</fullName>
    </submittedName>
</protein>
<comment type="caution">
    <text evidence="1">The sequence shown here is derived from an EMBL/GenBank/DDBJ whole genome shotgun (WGS) entry which is preliminary data.</text>
</comment>
<proteinExistence type="predicted"/>
<dbReference type="Pfam" id="PF03270">
    <property type="entry name" value="DUF269"/>
    <property type="match status" value="1"/>
</dbReference>
<dbReference type="AlphaFoldDB" id="A0A7C2ZJN3"/>
<accession>A0A7C2ZJN3</accession>
<organism evidence="1">
    <name type="scientific">Hydrogenobacter sp</name>
    <dbReference type="NCBI Taxonomy" id="2152829"/>
    <lineage>
        <taxon>Bacteria</taxon>
        <taxon>Pseudomonadati</taxon>
        <taxon>Aquificota</taxon>
        <taxon>Aquificia</taxon>
        <taxon>Aquificales</taxon>
        <taxon>Aquificaceae</taxon>
        <taxon>Hydrogenobacter</taxon>
    </lineage>
</organism>
<dbReference type="InterPro" id="IPR004952">
    <property type="entry name" value="NifX-assoc_nitrogen_fix"/>
</dbReference>
<reference evidence="1" key="1">
    <citation type="journal article" date="2020" name="mSystems">
        <title>Genome- and Community-Level Interaction Insights into Carbon Utilization and Element Cycling Functions of Hydrothermarchaeota in Hydrothermal Sediment.</title>
        <authorList>
            <person name="Zhou Z."/>
            <person name="Liu Y."/>
            <person name="Xu W."/>
            <person name="Pan J."/>
            <person name="Luo Z.H."/>
            <person name="Li M."/>
        </authorList>
    </citation>
    <scope>NUCLEOTIDE SEQUENCE [LARGE SCALE GENOMIC DNA]</scope>
    <source>
        <strain evidence="1">SpSt-132</strain>
    </source>
</reference>
<dbReference type="Gene3D" id="1.10.3100.20">
    <property type="entry name" value="Protein of unknown function DUF269"/>
    <property type="match status" value="1"/>
</dbReference>
<name>A0A7C2ZJN3_9AQUI</name>
<dbReference type="PIRSF" id="PIRSF005788">
    <property type="entry name" value="NifK"/>
    <property type="match status" value="1"/>
</dbReference>
<gene>
    <name evidence="1" type="ORF">ENO47_02165</name>
</gene>
<sequence>MVIGESLGEVFLKEIVSQVRAYDTYGTWEKRSDEDLLKEFLKGENKKPLSLMGHCQIDPKAMLKIYAYFKALGATIEKLSGFITSVVINMDDEGNGTVLIYTGRLILVNKSIRNAHMFGFKSIEDMKSQGEKLIHKALHFLENHTEVARLS</sequence>
<evidence type="ECO:0000313" key="1">
    <source>
        <dbReference type="EMBL" id="HEW45465.1"/>
    </source>
</evidence>
<dbReference type="EMBL" id="DSFP01000027">
    <property type="protein sequence ID" value="HEW45465.1"/>
    <property type="molecule type" value="Genomic_DNA"/>
</dbReference>